<dbReference type="GO" id="GO:0008955">
    <property type="term" value="F:peptidoglycan glycosyltransferase activity"/>
    <property type="evidence" value="ECO:0007669"/>
    <property type="project" value="UniProtKB-EC"/>
</dbReference>
<evidence type="ECO:0000256" key="15">
    <source>
        <dbReference type="SAM" id="Phobius"/>
    </source>
</evidence>
<evidence type="ECO:0000256" key="5">
    <source>
        <dbReference type="ARBA" id="ARBA00022676"/>
    </source>
</evidence>
<keyword evidence="15" id="KW-0472">Membrane</keyword>
<dbReference type="Gene3D" id="3.40.710.10">
    <property type="entry name" value="DD-peptidase/beta-lactamase superfamily"/>
    <property type="match status" value="1"/>
</dbReference>
<comment type="caution">
    <text evidence="18">The sequence shown here is derived from an EMBL/GenBank/DDBJ whole genome shotgun (WGS) entry which is preliminary data.</text>
</comment>
<dbReference type="GO" id="GO:0030288">
    <property type="term" value="C:outer membrane-bounded periplasmic space"/>
    <property type="evidence" value="ECO:0007669"/>
    <property type="project" value="TreeGrafter"/>
</dbReference>
<dbReference type="InterPro" id="IPR036950">
    <property type="entry name" value="PBP_transglycosylase"/>
</dbReference>
<feature type="compositionally biased region" description="Low complexity" evidence="14">
    <location>
        <begin position="781"/>
        <end position="790"/>
    </location>
</feature>
<keyword evidence="6" id="KW-0808">Transferase</keyword>
<evidence type="ECO:0000256" key="1">
    <source>
        <dbReference type="ARBA" id="ARBA00007090"/>
    </source>
</evidence>
<dbReference type="PATRIC" id="fig|1125718.3.peg.109"/>
<dbReference type="GO" id="GO:0071555">
    <property type="term" value="P:cell wall organization"/>
    <property type="evidence" value="ECO:0007669"/>
    <property type="project" value="UniProtKB-KW"/>
</dbReference>
<proteinExistence type="inferred from homology"/>
<dbReference type="eggNOG" id="COG0744">
    <property type="taxonomic scope" value="Bacteria"/>
</dbReference>
<dbReference type="GO" id="GO:0006508">
    <property type="term" value="P:proteolysis"/>
    <property type="evidence" value="ECO:0007669"/>
    <property type="project" value="UniProtKB-KW"/>
</dbReference>
<dbReference type="PANTHER" id="PTHR32282">
    <property type="entry name" value="BINDING PROTEIN TRANSPEPTIDASE, PUTATIVE-RELATED"/>
    <property type="match status" value="1"/>
</dbReference>
<keyword evidence="11" id="KW-0961">Cell wall biogenesis/degradation</keyword>
<keyword evidence="4" id="KW-0645">Protease</keyword>
<evidence type="ECO:0000256" key="11">
    <source>
        <dbReference type="ARBA" id="ARBA00023316"/>
    </source>
</evidence>
<evidence type="ECO:0000313" key="19">
    <source>
        <dbReference type="Proteomes" id="UP000002941"/>
    </source>
</evidence>
<gene>
    <name evidence="18" type="ORF">HMPREF1318_1843</name>
</gene>
<feature type="compositionally biased region" description="Polar residues" evidence="14">
    <location>
        <begin position="802"/>
        <end position="818"/>
    </location>
</feature>
<keyword evidence="15" id="KW-1133">Transmembrane helix</keyword>
<dbReference type="SUPFAM" id="SSF53955">
    <property type="entry name" value="Lysozyme-like"/>
    <property type="match status" value="1"/>
</dbReference>
<evidence type="ECO:0000259" key="17">
    <source>
        <dbReference type="Pfam" id="PF00912"/>
    </source>
</evidence>
<evidence type="ECO:0000256" key="13">
    <source>
        <dbReference type="ARBA" id="ARBA00049902"/>
    </source>
</evidence>
<comment type="similarity">
    <text evidence="2">In the N-terminal section; belongs to the glycosyltransferase 51 family.</text>
</comment>
<dbReference type="AlphaFoldDB" id="J1HPY3"/>
<feature type="domain" description="Penicillin-binding protein transpeptidase" evidence="16">
    <location>
        <begin position="454"/>
        <end position="728"/>
    </location>
</feature>
<dbReference type="GO" id="GO:0008658">
    <property type="term" value="F:penicillin binding"/>
    <property type="evidence" value="ECO:0007669"/>
    <property type="project" value="InterPro"/>
</dbReference>
<comment type="catalytic activity">
    <reaction evidence="12">
        <text>Preferential cleavage: (Ac)2-L-Lys-D-Ala-|-D-Ala. Also transpeptidation of peptidyl-alanyl moieties that are N-acyl substituents of D-alanine.</text>
        <dbReference type="EC" id="3.4.16.4"/>
    </reaction>
</comment>
<evidence type="ECO:0000256" key="3">
    <source>
        <dbReference type="ARBA" id="ARBA00022645"/>
    </source>
</evidence>
<evidence type="ECO:0000256" key="2">
    <source>
        <dbReference type="ARBA" id="ARBA00007739"/>
    </source>
</evidence>
<dbReference type="InterPro" id="IPR001264">
    <property type="entry name" value="Glyco_trans_51"/>
</dbReference>
<feature type="compositionally biased region" description="Low complexity" evidence="14">
    <location>
        <begin position="826"/>
        <end position="859"/>
    </location>
</feature>
<keyword evidence="8" id="KW-0133">Cell shape</keyword>
<keyword evidence="15" id="KW-0812">Transmembrane</keyword>
<evidence type="ECO:0000256" key="9">
    <source>
        <dbReference type="ARBA" id="ARBA00022984"/>
    </source>
</evidence>
<dbReference type="GO" id="GO:0008360">
    <property type="term" value="P:regulation of cell shape"/>
    <property type="evidence" value="ECO:0007669"/>
    <property type="project" value="UniProtKB-KW"/>
</dbReference>
<keyword evidence="3" id="KW-0121">Carboxypeptidase</keyword>
<feature type="transmembrane region" description="Helical" evidence="15">
    <location>
        <begin position="95"/>
        <end position="118"/>
    </location>
</feature>
<evidence type="ECO:0000259" key="16">
    <source>
        <dbReference type="Pfam" id="PF00905"/>
    </source>
</evidence>
<dbReference type="Gene3D" id="1.10.3810.10">
    <property type="entry name" value="Biosynthetic peptidoglycan transglycosylase-like"/>
    <property type="match status" value="1"/>
</dbReference>
<reference evidence="18 19" key="1">
    <citation type="submission" date="2012-05" db="EMBL/GenBank/DDBJ databases">
        <authorList>
            <person name="Harkins D.M."/>
            <person name="Madupu R."/>
            <person name="Durkin A.S."/>
            <person name="Torralba M."/>
            <person name="Methe B."/>
            <person name="Sutton G.G."/>
            <person name="Nelson K.E."/>
        </authorList>
    </citation>
    <scope>NUCLEOTIDE SEQUENCE [LARGE SCALE GENOMIC DNA]</scope>
    <source>
        <strain evidence="18 19">F0489</strain>
    </source>
</reference>
<evidence type="ECO:0000256" key="12">
    <source>
        <dbReference type="ARBA" id="ARBA00034000"/>
    </source>
</evidence>
<dbReference type="Proteomes" id="UP000002941">
    <property type="component" value="Unassembled WGS sequence"/>
</dbReference>
<dbReference type="InterPro" id="IPR050396">
    <property type="entry name" value="Glycosyltr_51/Transpeptidase"/>
</dbReference>
<accession>J1HPY3</accession>
<dbReference type="Pfam" id="PF00905">
    <property type="entry name" value="Transpeptidase"/>
    <property type="match status" value="1"/>
</dbReference>
<keyword evidence="7" id="KW-0378">Hydrolase</keyword>
<dbReference type="InterPro" id="IPR012338">
    <property type="entry name" value="Beta-lactam/transpept-like"/>
</dbReference>
<sequence length="896" mass="94984">MDRRAQPALEGRLRTPAGERRTDVERSGRTPESDPEPVSNRLPTTPGQPPSCRRILRFFSDHSRRSPLRRRTIARRLCPMSKSSSRSRSLSPAQVVSMLLVFVLLSSAGGILTAGFAMPAVGAAAAFTNASANFFDELPDDFEVLEPSQISNIKASDGTQIAQFYAENRIVVPLSEIAPTVQNAIVAVEDQRFYQHKGVDPTGIVRAVASNANGGSQGASTLTQQYVRNVLVEAAVQNDDPSAQSAATARSAGRKIREMKYALTLEQKYPDAKERILEGYLNIAAFGPSTYGVEASSRHYFSHSAKELTIPEAALLAGLTNAPGAYDPIAFPDKAKDRMNWVLDKMLEEEFINQDEWQAGHDTQIEDILNVTETVGGCGTAGSAAYFCEYVKAEIENSELFGATREERNKRLLRGGLTITTTLDMSKQAAADAAVQQYVPTADPSNVKAALSSVEPGTGRIVAMSQNTNYGVEVEGDSSTTQISLNADAAHGGLENYEGTSGFQPGSTFKAFVLAEWYQEGHSGYESFNTSPTTIGASQWTISCDPSKADTWQVGNANASEGGNHNVIQSTAMSINVGFAKMTQQMDICNITDLAAKLGVTTSSGDPLTPTPSIALGSQESTPMQMAAAYAAFAAHGVYCRPIAIDSIDDAEGNPVDVPSANCTQAMTSDAADKTAMTLTHVLSKDSKGTGKDVALNGRPAAGKTGTTESMDNAWFTGFTPQLSTAVWLGHSEGYYPMDHQYVGGRYYQTMYGSDAPAPLWKMYMDAALAGQPAQNFNPIGLSAMPSGAPSAGGGDQAPGTVDNSSDSATPAAEQSSADAPVPQTQPSQEPQGQVSQGQPSQDQAQAQQPRAQASQGAPIGTAPSRSGIAPEQGNQNTPATPPNDWAPPQNNKDGN</sequence>
<feature type="region of interest" description="Disordered" evidence="14">
    <location>
        <begin position="781"/>
        <end position="896"/>
    </location>
</feature>
<name>J1HPY3_9ACTO</name>
<evidence type="ECO:0000256" key="14">
    <source>
        <dbReference type="SAM" id="MobiDB-lite"/>
    </source>
</evidence>
<keyword evidence="19" id="KW-1185">Reference proteome</keyword>
<dbReference type="EMBL" id="AKFT01000006">
    <property type="protein sequence ID" value="EJF47653.1"/>
    <property type="molecule type" value="Genomic_DNA"/>
</dbReference>
<keyword evidence="9" id="KW-0573">Peptidoglycan synthesis</keyword>
<comment type="catalytic activity">
    <reaction evidence="13">
        <text>[GlcNAc-(1-&gt;4)-Mur2Ac(oyl-L-Ala-gamma-D-Glu-L-Lys-D-Ala-D-Ala)](n)-di-trans,octa-cis-undecaprenyl diphosphate + beta-D-GlcNAc-(1-&gt;4)-Mur2Ac(oyl-L-Ala-gamma-D-Glu-L-Lys-D-Ala-D-Ala)-di-trans,octa-cis-undecaprenyl diphosphate = [GlcNAc-(1-&gt;4)-Mur2Ac(oyl-L-Ala-gamma-D-Glu-L-Lys-D-Ala-D-Ala)](n+1)-di-trans,octa-cis-undecaprenyl diphosphate + di-trans,octa-cis-undecaprenyl diphosphate + H(+)</text>
        <dbReference type="Rhea" id="RHEA:23708"/>
        <dbReference type="Rhea" id="RHEA-COMP:9602"/>
        <dbReference type="Rhea" id="RHEA-COMP:9603"/>
        <dbReference type="ChEBI" id="CHEBI:15378"/>
        <dbReference type="ChEBI" id="CHEBI:58405"/>
        <dbReference type="ChEBI" id="CHEBI:60033"/>
        <dbReference type="ChEBI" id="CHEBI:78435"/>
        <dbReference type="EC" id="2.4.99.28"/>
    </reaction>
</comment>
<feature type="domain" description="Glycosyl transferase family 51" evidence="17">
    <location>
        <begin position="158"/>
        <end position="346"/>
    </location>
</feature>
<comment type="similarity">
    <text evidence="1">In the C-terminal section; belongs to the transpeptidase family.</text>
</comment>
<evidence type="ECO:0000256" key="6">
    <source>
        <dbReference type="ARBA" id="ARBA00022679"/>
    </source>
</evidence>
<dbReference type="GO" id="GO:0009002">
    <property type="term" value="F:serine-type D-Ala-D-Ala carboxypeptidase activity"/>
    <property type="evidence" value="ECO:0007669"/>
    <property type="project" value="UniProtKB-EC"/>
</dbReference>
<evidence type="ECO:0000256" key="10">
    <source>
        <dbReference type="ARBA" id="ARBA00023268"/>
    </source>
</evidence>
<keyword evidence="5" id="KW-0328">Glycosyltransferase</keyword>
<evidence type="ECO:0000256" key="8">
    <source>
        <dbReference type="ARBA" id="ARBA00022960"/>
    </source>
</evidence>
<dbReference type="Pfam" id="PF00912">
    <property type="entry name" value="Transgly"/>
    <property type="match status" value="1"/>
</dbReference>
<keyword evidence="10" id="KW-0511">Multifunctional enzyme</keyword>
<dbReference type="InterPro" id="IPR023346">
    <property type="entry name" value="Lysozyme-like_dom_sf"/>
</dbReference>
<evidence type="ECO:0000256" key="7">
    <source>
        <dbReference type="ARBA" id="ARBA00022801"/>
    </source>
</evidence>
<dbReference type="SUPFAM" id="SSF56601">
    <property type="entry name" value="beta-lactamase/transpeptidase-like"/>
    <property type="match status" value="1"/>
</dbReference>
<dbReference type="InterPro" id="IPR001460">
    <property type="entry name" value="PCN-bd_Tpept"/>
</dbReference>
<protein>
    <submittedName>
        <fullName evidence="18">Transglycosylase</fullName>
    </submittedName>
</protein>
<feature type="region of interest" description="Disordered" evidence="14">
    <location>
        <begin position="687"/>
        <end position="707"/>
    </location>
</feature>
<feature type="region of interest" description="Disordered" evidence="14">
    <location>
        <begin position="1"/>
        <end position="52"/>
    </location>
</feature>
<evidence type="ECO:0000313" key="18">
    <source>
        <dbReference type="EMBL" id="EJF47653.1"/>
    </source>
</evidence>
<organism evidence="18 19">
    <name type="scientific">Actinomyces massiliensis F0489</name>
    <dbReference type="NCBI Taxonomy" id="1125718"/>
    <lineage>
        <taxon>Bacteria</taxon>
        <taxon>Bacillati</taxon>
        <taxon>Actinomycetota</taxon>
        <taxon>Actinomycetes</taxon>
        <taxon>Actinomycetales</taxon>
        <taxon>Actinomycetaceae</taxon>
        <taxon>Actinomyces</taxon>
    </lineage>
</organism>
<dbReference type="FunFam" id="1.10.3810.10:FF:000001">
    <property type="entry name" value="Penicillin-binding protein 1A"/>
    <property type="match status" value="1"/>
</dbReference>
<feature type="compositionally biased region" description="Basic and acidic residues" evidence="14">
    <location>
        <begin position="1"/>
        <end position="32"/>
    </location>
</feature>
<dbReference type="GO" id="GO:0009252">
    <property type="term" value="P:peptidoglycan biosynthetic process"/>
    <property type="evidence" value="ECO:0007669"/>
    <property type="project" value="UniProtKB-KW"/>
</dbReference>
<evidence type="ECO:0000256" key="4">
    <source>
        <dbReference type="ARBA" id="ARBA00022670"/>
    </source>
</evidence>
<dbReference type="PANTHER" id="PTHR32282:SF33">
    <property type="entry name" value="PEPTIDOGLYCAN GLYCOSYLTRANSFERASE"/>
    <property type="match status" value="1"/>
</dbReference>